<gene>
    <name evidence="3" type="ORF">K402DRAFT_412733</name>
</gene>
<dbReference type="GO" id="GO:0005739">
    <property type="term" value="C:mitochondrion"/>
    <property type="evidence" value="ECO:0007669"/>
    <property type="project" value="TreeGrafter"/>
</dbReference>
<keyword evidence="4" id="KW-1185">Reference proteome</keyword>
<protein>
    <recommendedName>
        <fullName evidence="2">Aminoglycoside phosphotransferase domain-containing protein</fullName>
    </recommendedName>
</protein>
<accession>A0A6G1GZI8</accession>
<organism evidence="3 4">
    <name type="scientific">Aulographum hederae CBS 113979</name>
    <dbReference type="NCBI Taxonomy" id="1176131"/>
    <lineage>
        <taxon>Eukaryota</taxon>
        <taxon>Fungi</taxon>
        <taxon>Dikarya</taxon>
        <taxon>Ascomycota</taxon>
        <taxon>Pezizomycotina</taxon>
        <taxon>Dothideomycetes</taxon>
        <taxon>Pleosporomycetidae</taxon>
        <taxon>Aulographales</taxon>
        <taxon>Aulographaceae</taxon>
    </lineage>
</organism>
<feature type="domain" description="Aminoglycoside phosphotransferase" evidence="2">
    <location>
        <begin position="106"/>
        <end position="348"/>
    </location>
</feature>
<reference evidence="3" key="1">
    <citation type="journal article" date="2020" name="Stud. Mycol.">
        <title>101 Dothideomycetes genomes: a test case for predicting lifestyles and emergence of pathogens.</title>
        <authorList>
            <person name="Haridas S."/>
            <person name="Albert R."/>
            <person name="Binder M."/>
            <person name="Bloem J."/>
            <person name="Labutti K."/>
            <person name="Salamov A."/>
            <person name="Andreopoulos B."/>
            <person name="Baker S."/>
            <person name="Barry K."/>
            <person name="Bills G."/>
            <person name="Bluhm B."/>
            <person name="Cannon C."/>
            <person name="Castanera R."/>
            <person name="Culley D."/>
            <person name="Daum C."/>
            <person name="Ezra D."/>
            <person name="Gonzalez J."/>
            <person name="Henrissat B."/>
            <person name="Kuo A."/>
            <person name="Liang C."/>
            <person name="Lipzen A."/>
            <person name="Lutzoni F."/>
            <person name="Magnuson J."/>
            <person name="Mondo S."/>
            <person name="Nolan M."/>
            <person name="Ohm R."/>
            <person name="Pangilinan J."/>
            <person name="Park H.-J."/>
            <person name="Ramirez L."/>
            <person name="Alfaro M."/>
            <person name="Sun H."/>
            <person name="Tritt A."/>
            <person name="Yoshinaga Y."/>
            <person name="Zwiers L.-H."/>
            <person name="Turgeon B."/>
            <person name="Goodwin S."/>
            <person name="Spatafora J."/>
            <person name="Crous P."/>
            <person name="Grigoriev I."/>
        </authorList>
    </citation>
    <scope>NUCLEOTIDE SEQUENCE</scope>
    <source>
        <strain evidence="3">CBS 113979</strain>
    </source>
</reference>
<dbReference type="InterPro" id="IPR051035">
    <property type="entry name" value="Mito_inheritance_9"/>
</dbReference>
<evidence type="ECO:0000313" key="4">
    <source>
        <dbReference type="Proteomes" id="UP000800041"/>
    </source>
</evidence>
<dbReference type="EMBL" id="ML977157">
    <property type="protein sequence ID" value="KAF1986345.1"/>
    <property type="molecule type" value="Genomic_DNA"/>
</dbReference>
<feature type="region of interest" description="Disordered" evidence="1">
    <location>
        <begin position="537"/>
        <end position="557"/>
    </location>
</feature>
<dbReference type="OrthoDB" id="2906425at2759"/>
<proteinExistence type="predicted"/>
<dbReference type="AlphaFoldDB" id="A0A6G1GZI8"/>
<dbReference type="SUPFAM" id="SSF56112">
    <property type="entry name" value="Protein kinase-like (PK-like)"/>
    <property type="match status" value="1"/>
</dbReference>
<name>A0A6G1GZI8_9PEZI</name>
<dbReference type="Gene3D" id="3.30.200.20">
    <property type="entry name" value="Phosphorylase Kinase, domain 1"/>
    <property type="match status" value="1"/>
</dbReference>
<sequence>MFSRQIPQSLFQPVTPHRLSLAHSRLLGFSIANTFHGFDPKAKAYLLISSLPGSKSKVEILRLEIWLRHAELINPQTAIQRTYFHTKLSAGSGTRKINFRVDTFPEGNFNKSFLMTMRDWHQVVARIPNPNAGQEHYTVASEVATMDYVRDRLEIPVPRVLAYNTCASTNLVGAEYIIMEKCPGIELGRIWPDIRTKQKVEIARQIAGFHGRLSKTHFPYYGSLYYKMDIPDAVSAAIDDTFCVGPTTSRAWFDNKRAEVEIPCGPWKTAEDVMVAVCQREVACLNTFPRFPRDHFLKILPYVHPGNDAYMASILWHSDLHSENIFVDENNSTQITGIIDWQGTCLNPTYLQVRHPSFIEYEGPILPAFQVPKLPPDLEELELNAKQAARDLYNAQLLWGLYEISVNRGAPDLLRAIRYLDTLPCQLLGLIGATFDDSEPYVQMLLTRCPEPENWAQLTKANRDGDSIPQCPLHYSEEQVARFKKDVDKWEYDVDLKSRALEQIGAPTGWNGIISHAEYDEVRRRLERVKQRFLDEMSNSPEERKQWEKAWPFKDGV</sequence>
<dbReference type="Proteomes" id="UP000800041">
    <property type="component" value="Unassembled WGS sequence"/>
</dbReference>
<dbReference type="PANTHER" id="PTHR36091">
    <property type="entry name" value="ALTERED INHERITANCE OF MITOCHONDRIA PROTEIN 9, MITOCHONDRIAL"/>
    <property type="match status" value="1"/>
</dbReference>
<dbReference type="InterPro" id="IPR011009">
    <property type="entry name" value="Kinase-like_dom_sf"/>
</dbReference>
<evidence type="ECO:0000313" key="3">
    <source>
        <dbReference type="EMBL" id="KAF1986345.1"/>
    </source>
</evidence>
<dbReference type="Pfam" id="PF01636">
    <property type="entry name" value="APH"/>
    <property type="match status" value="1"/>
</dbReference>
<dbReference type="InterPro" id="IPR002575">
    <property type="entry name" value="Aminoglycoside_PTrfase"/>
</dbReference>
<dbReference type="Gene3D" id="3.90.1200.10">
    <property type="match status" value="1"/>
</dbReference>
<evidence type="ECO:0000259" key="2">
    <source>
        <dbReference type="Pfam" id="PF01636"/>
    </source>
</evidence>
<dbReference type="PANTHER" id="PTHR36091:SF2">
    <property type="entry name" value="AMINOGLYCOSIDE PHOSPHOTRANSFERASE DOMAIN-CONTAINING PROTEIN"/>
    <property type="match status" value="1"/>
</dbReference>
<evidence type="ECO:0000256" key="1">
    <source>
        <dbReference type="SAM" id="MobiDB-lite"/>
    </source>
</evidence>